<dbReference type="AlphaFoldDB" id="A0AAW8YFM9"/>
<dbReference type="Pfam" id="PF01381">
    <property type="entry name" value="HTH_3"/>
    <property type="match status" value="1"/>
</dbReference>
<organism evidence="2 3">
    <name type="scientific">Pediococcus acidilactici</name>
    <dbReference type="NCBI Taxonomy" id="1254"/>
    <lineage>
        <taxon>Bacteria</taxon>
        <taxon>Bacillati</taxon>
        <taxon>Bacillota</taxon>
        <taxon>Bacilli</taxon>
        <taxon>Lactobacillales</taxon>
        <taxon>Lactobacillaceae</taxon>
        <taxon>Pediococcus</taxon>
        <taxon>Pediococcus acidilactici group</taxon>
    </lineage>
</organism>
<accession>A0AAW8YFM9</accession>
<dbReference type="CDD" id="cd00093">
    <property type="entry name" value="HTH_XRE"/>
    <property type="match status" value="1"/>
</dbReference>
<dbReference type="SUPFAM" id="SSF47413">
    <property type="entry name" value="lambda repressor-like DNA-binding domains"/>
    <property type="match status" value="1"/>
</dbReference>
<proteinExistence type="predicted"/>
<dbReference type="PROSITE" id="PS50943">
    <property type="entry name" value="HTH_CROC1"/>
    <property type="match status" value="1"/>
</dbReference>
<name>A0AAW8YFM9_PEDAC</name>
<sequence length="154" mass="18109">MVIEDVMDELDKCLIRNRLTRTQFANALHVSKQAVSNWFSGDNHVIPLDKLISIADLLKDERFKFVVADYVLDTRLLAKNEYASDPLSQFMRVNKEEEERRLLNEQVQVILAKPVTYWNDEERSFLIKFRKEFSEERQAENDFAIALDEALEVI</sequence>
<dbReference type="InterPro" id="IPR001387">
    <property type="entry name" value="Cro/C1-type_HTH"/>
</dbReference>
<evidence type="ECO:0000313" key="2">
    <source>
        <dbReference type="EMBL" id="MDV2620284.1"/>
    </source>
</evidence>
<comment type="caution">
    <text evidence="2">The sequence shown here is derived from an EMBL/GenBank/DDBJ whole genome shotgun (WGS) entry which is preliminary data.</text>
</comment>
<dbReference type="Proteomes" id="UP001280897">
    <property type="component" value="Unassembled WGS sequence"/>
</dbReference>
<evidence type="ECO:0000259" key="1">
    <source>
        <dbReference type="PROSITE" id="PS50943"/>
    </source>
</evidence>
<dbReference type="EMBL" id="JAWJAV010000001">
    <property type="protein sequence ID" value="MDV2620284.1"/>
    <property type="molecule type" value="Genomic_DNA"/>
</dbReference>
<dbReference type="SMART" id="SM00530">
    <property type="entry name" value="HTH_XRE"/>
    <property type="match status" value="1"/>
</dbReference>
<gene>
    <name evidence="2" type="ORF">R0G89_00845</name>
</gene>
<reference evidence="2" key="2">
    <citation type="submission" date="2023-10" db="EMBL/GenBank/DDBJ databases">
        <authorList>
            <person name="Khurajog B."/>
        </authorList>
    </citation>
    <scope>NUCLEOTIDE SEQUENCE</scope>
    <source>
        <strain evidence="2">BF9</strain>
    </source>
</reference>
<reference evidence="2" key="1">
    <citation type="journal article" date="2023" name="PeerJ">
        <title>Selection and evaluation of lactic acid bacteria from chicken feces in Thailand as potential probiotics.</title>
        <authorList>
            <person name="Khurajog B."/>
            <person name="Disastra Y."/>
            <person name="Lawwyne L.D."/>
            <person name="Sirichokchatchawan W."/>
            <person name="Niyomtham W."/>
            <person name="Yindee J."/>
            <person name="Hampson D.J."/>
            <person name="Prapasarakul N."/>
        </authorList>
    </citation>
    <scope>NUCLEOTIDE SEQUENCE</scope>
    <source>
        <strain evidence="2">BF9</strain>
    </source>
</reference>
<dbReference type="GO" id="GO:0003677">
    <property type="term" value="F:DNA binding"/>
    <property type="evidence" value="ECO:0007669"/>
    <property type="project" value="InterPro"/>
</dbReference>
<feature type="domain" description="HTH cro/C1-type" evidence="1">
    <location>
        <begin position="16"/>
        <end position="59"/>
    </location>
</feature>
<protein>
    <submittedName>
        <fullName evidence="2">Helix-turn-helix transcriptional regulator</fullName>
    </submittedName>
</protein>
<dbReference type="GeneID" id="57365780"/>
<dbReference type="RefSeq" id="WP_232623517.1">
    <property type="nucleotide sequence ID" value="NZ_CP050079.1"/>
</dbReference>
<evidence type="ECO:0000313" key="3">
    <source>
        <dbReference type="Proteomes" id="UP001280897"/>
    </source>
</evidence>
<dbReference type="InterPro" id="IPR010982">
    <property type="entry name" value="Lambda_DNA-bd_dom_sf"/>
</dbReference>
<dbReference type="Gene3D" id="1.10.260.40">
    <property type="entry name" value="lambda repressor-like DNA-binding domains"/>
    <property type="match status" value="1"/>
</dbReference>